<protein>
    <submittedName>
        <fullName evidence="1">Uncharacterized protein</fullName>
    </submittedName>
</protein>
<reference evidence="1" key="2">
    <citation type="journal article" date="2015" name="Fish Shellfish Immunol.">
        <title>Early steps in the European eel (Anguilla anguilla)-Vibrio vulnificus interaction in the gills: Role of the RtxA13 toxin.</title>
        <authorList>
            <person name="Callol A."/>
            <person name="Pajuelo D."/>
            <person name="Ebbesson L."/>
            <person name="Teles M."/>
            <person name="MacKenzie S."/>
            <person name="Amaro C."/>
        </authorList>
    </citation>
    <scope>NUCLEOTIDE SEQUENCE</scope>
</reference>
<reference evidence="1" key="1">
    <citation type="submission" date="2014-11" db="EMBL/GenBank/DDBJ databases">
        <authorList>
            <person name="Amaro Gonzalez C."/>
        </authorList>
    </citation>
    <scope>NUCLEOTIDE SEQUENCE</scope>
</reference>
<sequence>MCQPDSDVIPSFLKLHNCKKEQKELQTVEMPFSE</sequence>
<proteinExistence type="predicted"/>
<accession>A0A0E9R2I5</accession>
<evidence type="ECO:0000313" key="1">
    <source>
        <dbReference type="EMBL" id="JAH22962.1"/>
    </source>
</evidence>
<organism evidence="1">
    <name type="scientific">Anguilla anguilla</name>
    <name type="common">European freshwater eel</name>
    <name type="synonym">Muraena anguilla</name>
    <dbReference type="NCBI Taxonomy" id="7936"/>
    <lineage>
        <taxon>Eukaryota</taxon>
        <taxon>Metazoa</taxon>
        <taxon>Chordata</taxon>
        <taxon>Craniata</taxon>
        <taxon>Vertebrata</taxon>
        <taxon>Euteleostomi</taxon>
        <taxon>Actinopterygii</taxon>
        <taxon>Neopterygii</taxon>
        <taxon>Teleostei</taxon>
        <taxon>Anguilliformes</taxon>
        <taxon>Anguillidae</taxon>
        <taxon>Anguilla</taxon>
    </lineage>
</organism>
<name>A0A0E9R2I5_ANGAN</name>
<dbReference type="AlphaFoldDB" id="A0A0E9R2I5"/>
<dbReference type="EMBL" id="GBXM01085615">
    <property type="protein sequence ID" value="JAH22962.1"/>
    <property type="molecule type" value="Transcribed_RNA"/>
</dbReference>